<dbReference type="AlphaFoldDB" id="A0A7L5C1Y5"/>
<evidence type="ECO:0000259" key="1">
    <source>
        <dbReference type="Pfam" id="PF04324"/>
    </source>
</evidence>
<dbReference type="InterPro" id="IPR041854">
    <property type="entry name" value="BFD-like_2Fe2S-bd_dom_sf"/>
</dbReference>
<dbReference type="InterPro" id="IPR007419">
    <property type="entry name" value="BFD-like_2Fe2S-bd_dom"/>
</dbReference>
<dbReference type="Pfam" id="PF04324">
    <property type="entry name" value="Fer2_BFD"/>
    <property type="match status" value="1"/>
</dbReference>
<evidence type="ECO:0000313" key="2">
    <source>
        <dbReference type="EMBL" id="QIE56154.1"/>
    </source>
</evidence>
<protein>
    <submittedName>
        <fullName evidence="2">(2Fe-2S)-binding protein</fullName>
    </submittedName>
</protein>
<dbReference type="EMBL" id="CP049056">
    <property type="protein sequence ID" value="QIE56154.1"/>
    <property type="molecule type" value="Genomic_DNA"/>
</dbReference>
<dbReference type="KEGG" id="hdh:G5B40_12200"/>
<evidence type="ECO:0000313" key="3">
    <source>
        <dbReference type="Proteomes" id="UP000503336"/>
    </source>
</evidence>
<sequence>MIVCSCAGITSADIRAAITWMRAADPTAIVTPGKVYRALGRSPECGGCMRLFVNNMRAELSADLPPDLRDMRRGRKSGEGP</sequence>
<feature type="domain" description="BFD-like [2Fe-2S]-binding" evidence="1">
    <location>
        <begin position="2"/>
        <end position="49"/>
    </location>
</feature>
<organism evidence="2 3">
    <name type="scientific">Pikeienuella piscinae</name>
    <dbReference type="NCBI Taxonomy" id="2748098"/>
    <lineage>
        <taxon>Bacteria</taxon>
        <taxon>Pseudomonadati</taxon>
        <taxon>Pseudomonadota</taxon>
        <taxon>Alphaproteobacteria</taxon>
        <taxon>Rhodobacterales</taxon>
        <taxon>Paracoccaceae</taxon>
        <taxon>Pikeienuella</taxon>
    </lineage>
</organism>
<accession>A0A7L5C1Y5</accession>
<keyword evidence="3" id="KW-1185">Reference proteome</keyword>
<name>A0A7L5C1Y5_9RHOB</name>
<gene>
    <name evidence="2" type="ORF">G5B40_12200</name>
</gene>
<dbReference type="Proteomes" id="UP000503336">
    <property type="component" value="Chromosome"/>
</dbReference>
<reference evidence="2 3" key="1">
    <citation type="submission" date="2020-02" db="EMBL/GenBank/DDBJ databases">
        <title>complete genome sequence of Rhodobacteraceae bacterium.</title>
        <authorList>
            <person name="Park J."/>
            <person name="Kim Y.-S."/>
            <person name="Kim K.-H."/>
        </authorList>
    </citation>
    <scope>NUCLEOTIDE SEQUENCE [LARGE SCALE GENOMIC DNA]</scope>
    <source>
        <strain evidence="2 3">RR4-56</strain>
    </source>
</reference>
<dbReference type="Gene3D" id="1.10.10.1100">
    <property type="entry name" value="BFD-like [2Fe-2S]-binding domain"/>
    <property type="match status" value="1"/>
</dbReference>
<dbReference type="RefSeq" id="WP_165099009.1">
    <property type="nucleotide sequence ID" value="NZ_CP049056.1"/>
</dbReference>
<proteinExistence type="predicted"/>